<feature type="region of interest" description="Disordered" evidence="1">
    <location>
        <begin position="60"/>
        <end position="145"/>
    </location>
</feature>
<proteinExistence type="predicted"/>
<protein>
    <submittedName>
        <fullName evidence="2">Uncharacterized protein</fullName>
    </submittedName>
</protein>
<organism evidence="2 3">
    <name type="scientific">Microctonus aethiopoides</name>
    <dbReference type="NCBI Taxonomy" id="144406"/>
    <lineage>
        <taxon>Eukaryota</taxon>
        <taxon>Metazoa</taxon>
        <taxon>Ecdysozoa</taxon>
        <taxon>Arthropoda</taxon>
        <taxon>Hexapoda</taxon>
        <taxon>Insecta</taxon>
        <taxon>Pterygota</taxon>
        <taxon>Neoptera</taxon>
        <taxon>Endopterygota</taxon>
        <taxon>Hymenoptera</taxon>
        <taxon>Apocrita</taxon>
        <taxon>Ichneumonoidea</taxon>
        <taxon>Braconidae</taxon>
        <taxon>Euphorinae</taxon>
        <taxon>Microctonus</taxon>
    </lineage>
</organism>
<evidence type="ECO:0000313" key="3">
    <source>
        <dbReference type="Proteomes" id="UP001168990"/>
    </source>
</evidence>
<accession>A0AA39KQ35</accession>
<comment type="caution">
    <text evidence="2">The sequence shown here is derived from an EMBL/GenBank/DDBJ whole genome shotgun (WGS) entry which is preliminary data.</text>
</comment>
<dbReference type="AlphaFoldDB" id="A0AA39KQ35"/>
<feature type="compositionally biased region" description="Low complexity" evidence="1">
    <location>
        <begin position="60"/>
        <end position="73"/>
    </location>
</feature>
<feature type="compositionally biased region" description="Basic and acidic residues" evidence="1">
    <location>
        <begin position="128"/>
        <end position="139"/>
    </location>
</feature>
<feature type="compositionally biased region" description="Basic residues" evidence="1">
    <location>
        <begin position="113"/>
        <end position="123"/>
    </location>
</feature>
<keyword evidence="3" id="KW-1185">Reference proteome</keyword>
<evidence type="ECO:0000256" key="1">
    <source>
        <dbReference type="SAM" id="MobiDB-lite"/>
    </source>
</evidence>
<name>A0AA39KQ35_9HYME</name>
<sequence length="151" mass="16997">MSAVDNNEEEFDLVTALKTDNSAMREEVKFATQQLNLFKKYIMSINKNTFPAELLIELSSSNSSSQRSSGDLQPPLPSSLPQPLPPSSTLPVSQPWPDSRSLVPLKTYTQPKRWGRGGRKRRAAYQARRNDMRHGERGGRGGKSITQYIYL</sequence>
<evidence type="ECO:0000313" key="2">
    <source>
        <dbReference type="EMBL" id="KAK0169599.1"/>
    </source>
</evidence>
<reference evidence="2" key="2">
    <citation type="submission" date="2023-03" db="EMBL/GenBank/DDBJ databases">
        <authorList>
            <person name="Inwood S.N."/>
            <person name="Skelly J.G."/>
            <person name="Guhlin J."/>
            <person name="Harrop T.W.R."/>
            <person name="Goldson S.G."/>
            <person name="Dearden P.K."/>
        </authorList>
    </citation>
    <scope>NUCLEOTIDE SEQUENCE</scope>
    <source>
        <strain evidence="2">Irish</strain>
        <tissue evidence="2">Whole body</tissue>
    </source>
</reference>
<dbReference type="Proteomes" id="UP001168990">
    <property type="component" value="Unassembled WGS sequence"/>
</dbReference>
<reference evidence="2" key="1">
    <citation type="journal article" date="2023" name="bioRxiv">
        <title>Scaffold-level genome assemblies of two parasitoid biocontrol wasps reveal the parthenogenesis mechanism and an associated novel virus.</title>
        <authorList>
            <person name="Inwood S."/>
            <person name="Skelly J."/>
            <person name="Guhlin J."/>
            <person name="Harrop T."/>
            <person name="Goldson S."/>
            <person name="Dearden P."/>
        </authorList>
    </citation>
    <scope>NUCLEOTIDE SEQUENCE</scope>
    <source>
        <strain evidence="2">Irish</strain>
        <tissue evidence="2">Whole body</tissue>
    </source>
</reference>
<dbReference type="EMBL" id="JAQQBS010000076">
    <property type="protein sequence ID" value="KAK0169599.1"/>
    <property type="molecule type" value="Genomic_DNA"/>
</dbReference>
<gene>
    <name evidence="2" type="ORF">PV328_011838</name>
</gene>
<feature type="compositionally biased region" description="Pro residues" evidence="1">
    <location>
        <begin position="74"/>
        <end position="88"/>
    </location>
</feature>